<dbReference type="Proteomes" id="UP001302745">
    <property type="component" value="Unassembled WGS sequence"/>
</dbReference>
<gene>
    <name evidence="11" type="ORF">C8A00DRAFT_46174</name>
</gene>
<dbReference type="PANTHER" id="PTHR11685">
    <property type="entry name" value="RBR FAMILY RING FINGER AND IBR DOMAIN-CONTAINING"/>
    <property type="match status" value="1"/>
</dbReference>
<evidence type="ECO:0000256" key="9">
    <source>
        <dbReference type="SAM" id="MobiDB-lite"/>
    </source>
</evidence>
<dbReference type="InterPro" id="IPR013083">
    <property type="entry name" value="Znf_RING/FYVE/PHD"/>
</dbReference>
<dbReference type="CDD" id="cd22584">
    <property type="entry name" value="Rcat_RBR_unk"/>
    <property type="match status" value="1"/>
</dbReference>
<evidence type="ECO:0000256" key="6">
    <source>
        <dbReference type="ARBA" id="ARBA00022771"/>
    </source>
</evidence>
<dbReference type="EC" id="2.3.2.31" evidence="2"/>
<dbReference type="SUPFAM" id="SSF57850">
    <property type="entry name" value="RING/U-box"/>
    <property type="match status" value="2"/>
</dbReference>
<comment type="caution">
    <text evidence="11">The sequence shown here is derived from an EMBL/GenBank/DDBJ whole genome shotgun (WGS) entry which is preliminary data.</text>
</comment>
<dbReference type="AlphaFoldDB" id="A0AAN6VGL5"/>
<dbReference type="GO" id="GO:0061630">
    <property type="term" value="F:ubiquitin protein ligase activity"/>
    <property type="evidence" value="ECO:0007669"/>
    <property type="project" value="UniProtKB-EC"/>
</dbReference>
<feature type="region of interest" description="Disordered" evidence="9">
    <location>
        <begin position="105"/>
        <end position="127"/>
    </location>
</feature>
<evidence type="ECO:0000256" key="5">
    <source>
        <dbReference type="ARBA" id="ARBA00022737"/>
    </source>
</evidence>
<keyword evidence="12" id="KW-1185">Reference proteome</keyword>
<evidence type="ECO:0000259" key="10">
    <source>
        <dbReference type="PROSITE" id="PS51873"/>
    </source>
</evidence>
<evidence type="ECO:0000256" key="4">
    <source>
        <dbReference type="ARBA" id="ARBA00022723"/>
    </source>
</evidence>
<comment type="catalytic activity">
    <reaction evidence="1">
        <text>[E2 ubiquitin-conjugating enzyme]-S-ubiquitinyl-L-cysteine + [acceptor protein]-L-lysine = [E2 ubiquitin-conjugating enzyme]-L-cysteine + [acceptor protein]-N(6)-ubiquitinyl-L-lysine.</text>
        <dbReference type="EC" id="2.3.2.31"/>
    </reaction>
</comment>
<reference evidence="11" key="1">
    <citation type="journal article" date="2023" name="Mol. Phylogenet. Evol.">
        <title>Genome-scale phylogeny and comparative genomics of the fungal order Sordariales.</title>
        <authorList>
            <person name="Hensen N."/>
            <person name="Bonometti L."/>
            <person name="Westerberg I."/>
            <person name="Brannstrom I.O."/>
            <person name="Guillou S."/>
            <person name="Cros-Aarteil S."/>
            <person name="Calhoun S."/>
            <person name="Haridas S."/>
            <person name="Kuo A."/>
            <person name="Mondo S."/>
            <person name="Pangilinan J."/>
            <person name="Riley R."/>
            <person name="LaButti K."/>
            <person name="Andreopoulos B."/>
            <person name="Lipzen A."/>
            <person name="Chen C."/>
            <person name="Yan M."/>
            <person name="Daum C."/>
            <person name="Ng V."/>
            <person name="Clum A."/>
            <person name="Steindorff A."/>
            <person name="Ohm R.A."/>
            <person name="Martin F."/>
            <person name="Silar P."/>
            <person name="Natvig D.O."/>
            <person name="Lalanne C."/>
            <person name="Gautier V."/>
            <person name="Ament-Velasquez S.L."/>
            <person name="Kruys A."/>
            <person name="Hutchinson M.I."/>
            <person name="Powell A.J."/>
            <person name="Barry K."/>
            <person name="Miller A.N."/>
            <person name="Grigoriev I.V."/>
            <person name="Debuchy R."/>
            <person name="Gladieux P."/>
            <person name="Hiltunen Thoren M."/>
            <person name="Johannesson H."/>
        </authorList>
    </citation>
    <scope>NUCLEOTIDE SEQUENCE</scope>
    <source>
        <strain evidence="11">CBS 538.74</strain>
    </source>
</reference>
<proteinExistence type="predicted"/>
<dbReference type="InterPro" id="IPR017907">
    <property type="entry name" value="Znf_RING_CS"/>
</dbReference>
<dbReference type="GO" id="GO:0008270">
    <property type="term" value="F:zinc ion binding"/>
    <property type="evidence" value="ECO:0007669"/>
    <property type="project" value="UniProtKB-KW"/>
</dbReference>
<reference evidence="11" key="2">
    <citation type="submission" date="2023-05" db="EMBL/GenBank/DDBJ databases">
        <authorList>
            <consortium name="Lawrence Berkeley National Laboratory"/>
            <person name="Steindorff A."/>
            <person name="Hensen N."/>
            <person name="Bonometti L."/>
            <person name="Westerberg I."/>
            <person name="Brannstrom I.O."/>
            <person name="Guillou S."/>
            <person name="Cros-Aarteil S."/>
            <person name="Calhoun S."/>
            <person name="Haridas S."/>
            <person name="Kuo A."/>
            <person name="Mondo S."/>
            <person name="Pangilinan J."/>
            <person name="Riley R."/>
            <person name="Labutti K."/>
            <person name="Andreopoulos B."/>
            <person name="Lipzen A."/>
            <person name="Chen C."/>
            <person name="Yanf M."/>
            <person name="Daum C."/>
            <person name="Ng V."/>
            <person name="Clum A."/>
            <person name="Ohm R."/>
            <person name="Martin F."/>
            <person name="Silar P."/>
            <person name="Natvig D."/>
            <person name="Lalanne C."/>
            <person name="Gautier V."/>
            <person name="Ament-Velasquez S.L."/>
            <person name="Kruys A."/>
            <person name="Hutchinson M.I."/>
            <person name="Powell A.J."/>
            <person name="Barry K."/>
            <person name="Miller A.N."/>
            <person name="Grigoriev I.V."/>
            <person name="Debuchy R."/>
            <person name="Gladieux P."/>
            <person name="Thoren M.H."/>
            <person name="Johannesson H."/>
        </authorList>
    </citation>
    <scope>NUCLEOTIDE SEQUENCE</scope>
    <source>
        <strain evidence="11">CBS 538.74</strain>
    </source>
</reference>
<keyword evidence="5" id="KW-0677">Repeat</keyword>
<dbReference type="Gene3D" id="1.20.120.1750">
    <property type="match status" value="1"/>
</dbReference>
<keyword evidence="8" id="KW-0862">Zinc</keyword>
<evidence type="ECO:0000256" key="7">
    <source>
        <dbReference type="ARBA" id="ARBA00022786"/>
    </source>
</evidence>
<dbReference type="EMBL" id="MU857072">
    <property type="protein sequence ID" value="KAK4150431.1"/>
    <property type="molecule type" value="Genomic_DNA"/>
</dbReference>
<dbReference type="GO" id="GO:0016567">
    <property type="term" value="P:protein ubiquitination"/>
    <property type="evidence" value="ECO:0007669"/>
    <property type="project" value="InterPro"/>
</dbReference>
<dbReference type="Gene3D" id="3.30.40.10">
    <property type="entry name" value="Zinc/RING finger domain, C3HC4 (zinc finger)"/>
    <property type="match status" value="1"/>
</dbReference>
<keyword evidence="3" id="KW-0808">Transferase</keyword>
<dbReference type="Pfam" id="PF01485">
    <property type="entry name" value="IBR"/>
    <property type="match status" value="1"/>
</dbReference>
<accession>A0AAN6VGL5</accession>
<dbReference type="PROSITE" id="PS00518">
    <property type="entry name" value="ZF_RING_1"/>
    <property type="match status" value="1"/>
</dbReference>
<keyword evidence="7" id="KW-0833">Ubl conjugation pathway</keyword>
<organism evidence="11 12">
    <name type="scientific">Chaetomidium leptoderma</name>
    <dbReference type="NCBI Taxonomy" id="669021"/>
    <lineage>
        <taxon>Eukaryota</taxon>
        <taxon>Fungi</taxon>
        <taxon>Dikarya</taxon>
        <taxon>Ascomycota</taxon>
        <taxon>Pezizomycotina</taxon>
        <taxon>Sordariomycetes</taxon>
        <taxon>Sordariomycetidae</taxon>
        <taxon>Sordariales</taxon>
        <taxon>Chaetomiaceae</taxon>
        <taxon>Chaetomidium</taxon>
    </lineage>
</organism>
<dbReference type="InterPro" id="IPR044066">
    <property type="entry name" value="TRIAD_supradom"/>
</dbReference>
<feature type="compositionally biased region" description="Polar residues" evidence="9">
    <location>
        <begin position="162"/>
        <end position="175"/>
    </location>
</feature>
<keyword evidence="6" id="KW-0863">Zinc-finger</keyword>
<name>A0AAN6VGL5_9PEZI</name>
<feature type="region of interest" description="Disordered" evidence="9">
    <location>
        <begin position="162"/>
        <end position="187"/>
    </location>
</feature>
<sequence>MDHLDGVDPQTLSLIIQMQLEDLKEIAQANAPKGKGRAGEHDARTDLSAAIKAYSDDLTATAQILADEAMCKSIASAVDADADLIGAALSQEDQLNQDRELALELSGQRRPAAATGSHQNISQRSLLSTTTDQDTLERLRALNLSSPSPLGNFSGLYFEQTDANRPESSSRAQTRSWRHGQNPKPPAKVMGRTCIACTEYHLVSNLATSPSCGHEYCRDCLRSLVTASLTDETLFPPRCCGQAIPIDAYSALLTSALVGQFNAKKVEFDTPNRTYCHRQSCSAFVPPQSVRGDVAYCFRNGCFARTCTVCKGASHQGSDCPADPATQDMLRLAAAESWQRCYSCARFVELENGCNHITCRCGAQFCYVCGEVWKTCECAQWDERNLLNRANAIVDRNVGAGPMAHRQRADLVERERVHLMENHECEHASWKSRGGSHQCEECLDILPTFIYECRQCYIMACRRCRFNRL</sequence>
<feature type="domain" description="RING-type" evidence="10">
    <location>
        <begin position="190"/>
        <end position="382"/>
    </location>
</feature>
<evidence type="ECO:0000313" key="12">
    <source>
        <dbReference type="Proteomes" id="UP001302745"/>
    </source>
</evidence>
<evidence type="ECO:0000256" key="1">
    <source>
        <dbReference type="ARBA" id="ARBA00001798"/>
    </source>
</evidence>
<dbReference type="InterPro" id="IPR002867">
    <property type="entry name" value="IBR_dom"/>
</dbReference>
<evidence type="ECO:0000256" key="3">
    <source>
        <dbReference type="ARBA" id="ARBA00022679"/>
    </source>
</evidence>
<dbReference type="CDD" id="cd20335">
    <property type="entry name" value="BRcat_RBR"/>
    <property type="match status" value="1"/>
</dbReference>
<protein>
    <recommendedName>
        <fullName evidence="2">RBR-type E3 ubiquitin transferase</fullName>
        <ecNumber evidence="2">2.3.2.31</ecNumber>
    </recommendedName>
</protein>
<evidence type="ECO:0000313" key="11">
    <source>
        <dbReference type="EMBL" id="KAK4150431.1"/>
    </source>
</evidence>
<dbReference type="PROSITE" id="PS51873">
    <property type="entry name" value="TRIAD"/>
    <property type="match status" value="1"/>
</dbReference>
<dbReference type="InterPro" id="IPR031127">
    <property type="entry name" value="E3_UB_ligase_RBR"/>
</dbReference>
<keyword evidence="4" id="KW-0479">Metal-binding</keyword>
<evidence type="ECO:0000256" key="8">
    <source>
        <dbReference type="ARBA" id="ARBA00022833"/>
    </source>
</evidence>
<evidence type="ECO:0000256" key="2">
    <source>
        <dbReference type="ARBA" id="ARBA00012251"/>
    </source>
</evidence>